<reference evidence="5 6" key="1">
    <citation type="submission" date="2014-04" db="EMBL/GenBank/DDBJ databases">
        <title>Draft genome sequence of Photobacterium halotolerans S2753: a solonamide, ngercheumicin and holomycin producer.</title>
        <authorList>
            <person name="Machado H.R."/>
            <person name="Gram L."/>
        </authorList>
    </citation>
    <scope>NUCLEOTIDE SEQUENCE [LARGE SCALE GENOMIC DNA]</scope>
    <source>
        <strain evidence="5 6">S2753</strain>
    </source>
</reference>
<gene>
    <name evidence="5" type="ORF">EA58_19250</name>
</gene>
<dbReference type="InterPro" id="IPR033756">
    <property type="entry name" value="YlxH/NBP35"/>
</dbReference>
<dbReference type="Pfam" id="PF10609">
    <property type="entry name" value="ParA"/>
    <property type="match status" value="1"/>
</dbReference>
<dbReference type="Proteomes" id="UP000027192">
    <property type="component" value="Unassembled WGS sequence"/>
</dbReference>
<dbReference type="GO" id="GO:0005524">
    <property type="term" value="F:ATP binding"/>
    <property type="evidence" value="ECO:0007669"/>
    <property type="project" value="UniProtKB-KW"/>
</dbReference>
<dbReference type="GO" id="GO:0000160">
    <property type="term" value="P:phosphorelay signal transduction system"/>
    <property type="evidence" value="ECO:0007669"/>
    <property type="project" value="InterPro"/>
</dbReference>
<dbReference type="InterPro" id="IPR001789">
    <property type="entry name" value="Sig_transdc_resp-reg_receiver"/>
</dbReference>
<dbReference type="InterPro" id="IPR011006">
    <property type="entry name" value="CheY-like_superfamily"/>
</dbReference>
<dbReference type="GO" id="GO:0009898">
    <property type="term" value="C:cytoplasmic side of plasma membrane"/>
    <property type="evidence" value="ECO:0007669"/>
    <property type="project" value="TreeGrafter"/>
</dbReference>
<protein>
    <recommendedName>
        <fullName evidence="4">Response regulatory domain-containing protein</fullName>
    </recommendedName>
</protein>
<sequence>MSEQQTLVVFAQDEATRDTLAQIGTQLPDVTLTVTKGDLQTARAHCLKHGAPDILVVDAGNCRHLDTALSELAQCCPPTMKLVVLGQRQDLNLYRRLIQLGVSDYHATPLDADALRLSLLALLARPAVAPLRRGRVIAVVGTGGGVGTSTIAANLAWLLATEHHQQVALLDLNAFHSAHPILLGADYEPSRHSIFTDAERLDETLLEHAAHQLDEGLHLFYAQSGDPEATQGQDVVRSVAMVAGHYSTVIVDIPDLRDPACRTLAAEADVCLMLHDQSLNALRVLNLWQHQHVSAHQRRLLVANQCRSKSNRVPEAEMAQAVGLKTLMTLPFDAAAVIQSEQQGIVLTQAGGKLARQLRKLSLAVMHGSASVPVKRSAA</sequence>
<keyword evidence="3" id="KW-0597">Phosphoprotein</keyword>
<dbReference type="SUPFAM" id="SSF52540">
    <property type="entry name" value="P-loop containing nucleoside triphosphate hydrolases"/>
    <property type="match status" value="1"/>
</dbReference>
<evidence type="ECO:0000313" key="6">
    <source>
        <dbReference type="Proteomes" id="UP000027192"/>
    </source>
</evidence>
<keyword evidence="1" id="KW-0547">Nucleotide-binding</keyword>
<name>A0A066RRQ2_9GAMM</name>
<dbReference type="OrthoDB" id="9783172at2"/>
<evidence type="ECO:0000256" key="1">
    <source>
        <dbReference type="ARBA" id="ARBA00022741"/>
    </source>
</evidence>
<dbReference type="PANTHER" id="PTHR43384">
    <property type="entry name" value="SEPTUM SITE-DETERMINING PROTEIN MIND HOMOLOG, CHLOROPLASTIC-RELATED"/>
    <property type="match status" value="1"/>
</dbReference>
<feature type="domain" description="Response regulatory" evidence="4">
    <location>
        <begin position="6"/>
        <end position="123"/>
    </location>
</feature>
<dbReference type="RefSeq" id="WP_036756223.1">
    <property type="nucleotide sequence ID" value="NZ_JAGSGC010000008.1"/>
</dbReference>
<dbReference type="Gene3D" id="3.40.50.2300">
    <property type="match status" value="1"/>
</dbReference>
<dbReference type="InterPro" id="IPR050625">
    <property type="entry name" value="ParA/MinD_ATPase"/>
</dbReference>
<evidence type="ECO:0000313" key="5">
    <source>
        <dbReference type="EMBL" id="KDM90073.1"/>
    </source>
</evidence>
<dbReference type="GO" id="GO:0005829">
    <property type="term" value="C:cytosol"/>
    <property type="evidence" value="ECO:0007669"/>
    <property type="project" value="TreeGrafter"/>
</dbReference>
<dbReference type="EMBL" id="JMIB01000038">
    <property type="protein sequence ID" value="KDM90073.1"/>
    <property type="molecule type" value="Genomic_DNA"/>
</dbReference>
<accession>A0A066RRQ2</accession>
<dbReference type="SUPFAM" id="SSF52172">
    <property type="entry name" value="CheY-like"/>
    <property type="match status" value="1"/>
</dbReference>
<dbReference type="AlphaFoldDB" id="A0A066RRQ2"/>
<evidence type="ECO:0000259" key="4">
    <source>
        <dbReference type="PROSITE" id="PS50110"/>
    </source>
</evidence>
<evidence type="ECO:0000256" key="2">
    <source>
        <dbReference type="ARBA" id="ARBA00022840"/>
    </source>
</evidence>
<keyword evidence="2" id="KW-0067">ATP-binding</keyword>
<organism evidence="5 6">
    <name type="scientific">Photobacterium galatheae</name>
    <dbReference type="NCBI Taxonomy" id="1654360"/>
    <lineage>
        <taxon>Bacteria</taxon>
        <taxon>Pseudomonadati</taxon>
        <taxon>Pseudomonadota</taxon>
        <taxon>Gammaproteobacteria</taxon>
        <taxon>Vibrionales</taxon>
        <taxon>Vibrionaceae</taxon>
        <taxon>Photobacterium</taxon>
    </lineage>
</organism>
<comment type="caution">
    <text evidence="5">The sequence shown here is derived from an EMBL/GenBank/DDBJ whole genome shotgun (WGS) entry which is preliminary data.</text>
</comment>
<evidence type="ECO:0000256" key="3">
    <source>
        <dbReference type="PROSITE-ProRule" id="PRU00169"/>
    </source>
</evidence>
<dbReference type="GO" id="GO:0051782">
    <property type="term" value="P:negative regulation of cell division"/>
    <property type="evidence" value="ECO:0007669"/>
    <property type="project" value="TreeGrafter"/>
</dbReference>
<proteinExistence type="predicted"/>
<dbReference type="Gene3D" id="3.40.50.300">
    <property type="entry name" value="P-loop containing nucleotide triphosphate hydrolases"/>
    <property type="match status" value="1"/>
</dbReference>
<dbReference type="GO" id="GO:0016887">
    <property type="term" value="F:ATP hydrolysis activity"/>
    <property type="evidence" value="ECO:0007669"/>
    <property type="project" value="TreeGrafter"/>
</dbReference>
<dbReference type="InterPro" id="IPR027417">
    <property type="entry name" value="P-loop_NTPase"/>
</dbReference>
<keyword evidence="6" id="KW-1185">Reference proteome</keyword>
<dbReference type="PANTHER" id="PTHR43384:SF13">
    <property type="entry name" value="SLR0110 PROTEIN"/>
    <property type="match status" value="1"/>
</dbReference>
<feature type="modified residue" description="4-aspartylphosphate" evidence="3">
    <location>
        <position position="58"/>
    </location>
</feature>
<dbReference type="PROSITE" id="PS50110">
    <property type="entry name" value="RESPONSE_REGULATORY"/>
    <property type="match status" value="1"/>
</dbReference>
<dbReference type="STRING" id="1654360.EA58_19250"/>